<evidence type="ECO:0000313" key="3">
    <source>
        <dbReference type="Proteomes" id="UP001155241"/>
    </source>
</evidence>
<evidence type="ECO:0000259" key="1">
    <source>
        <dbReference type="Pfam" id="PF18480"/>
    </source>
</evidence>
<dbReference type="RefSeq" id="WP_252851247.1">
    <property type="nucleotide sequence ID" value="NZ_JAMXLR010000020.1"/>
</dbReference>
<evidence type="ECO:0000313" key="2">
    <source>
        <dbReference type="EMBL" id="MCO6043148.1"/>
    </source>
</evidence>
<dbReference type="EMBL" id="JAMXLR010000020">
    <property type="protein sequence ID" value="MCO6043148.1"/>
    <property type="molecule type" value="Genomic_DNA"/>
</dbReference>
<dbReference type="SUPFAM" id="SSF88723">
    <property type="entry name" value="PIN domain-like"/>
    <property type="match status" value="1"/>
</dbReference>
<gene>
    <name evidence="2" type="ORF">NG895_04460</name>
</gene>
<accession>A0A9X2F7N4</accession>
<name>A0A9X2F7N4_9BACT</name>
<proteinExistence type="predicted"/>
<dbReference type="InterPro" id="IPR041049">
    <property type="entry name" value="DUF5615"/>
</dbReference>
<dbReference type="Proteomes" id="UP001155241">
    <property type="component" value="Unassembled WGS sequence"/>
</dbReference>
<protein>
    <submittedName>
        <fullName evidence="2">DUF5615 family PIN-like protein</fullName>
    </submittedName>
</protein>
<feature type="domain" description="DUF5615" evidence="1">
    <location>
        <begin position="1"/>
        <end position="108"/>
    </location>
</feature>
<sequence>MRLLANENIASSVIAELRQLGHDVLWAKESLQGEPDSVLLARAQAETRILLTHDKDFGELAFREGCPAECGIILIRLCGEDPQSDKGRVIEVLTSREDSVGHFSVVESERIRMRLLAPPPKPK</sequence>
<keyword evidence="3" id="KW-1185">Reference proteome</keyword>
<dbReference type="Pfam" id="PF18480">
    <property type="entry name" value="DUF5615"/>
    <property type="match status" value="1"/>
</dbReference>
<reference evidence="2" key="1">
    <citation type="submission" date="2022-06" db="EMBL/GenBank/DDBJ databases">
        <title>Aeoliella straminimaris, a novel planctomycete from sediments.</title>
        <authorList>
            <person name="Vitorino I.R."/>
            <person name="Lage O.M."/>
        </authorList>
    </citation>
    <scope>NUCLEOTIDE SEQUENCE</scope>
    <source>
        <strain evidence="2">ICT_H6.2</strain>
    </source>
</reference>
<dbReference type="AlphaFoldDB" id="A0A9X2F7N4"/>
<organism evidence="2 3">
    <name type="scientific">Aeoliella straminimaris</name>
    <dbReference type="NCBI Taxonomy" id="2954799"/>
    <lineage>
        <taxon>Bacteria</taxon>
        <taxon>Pseudomonadati</taxon>
        <taxon>Planctomycetota</taxon>
        <taxon>Planctomycetia</taxon>
        <taxon>Pirellulales</taxon>
        <taxon>Lacipirellulaceae</taxon>
        <taxon>Aeoliella</taxon>
    </lineage>
</organism>
<comment type="caution">
    <text evidence="2">The sequence shown here is derived from an EMBL/GenBank/DDBJ whole genome shotgun (WGS) entry which is preliminary data.</text>
</comment>
<dbReference type="InterPro" id="IPR029060">
    <property type="entry name" value="PIN-like_dom_sf"/>
</dbReference>